<reference evidence="3" key="3">
    <citation type="submission" date="2025-09" db="UniProtKB">
        <authorList>
            <consortium name="Ensembl"/>
        </authorList>
    </citation>
    <scope>IDENTIFICATION</scope>
</reference>
<dbReference type="PANTHER" id="PTHR11566:SF32">
    <property type="entry name" value="DYNAMIN-1"/>
    <property type="match status" value="1"/>
</dbReference>
<feature type="region of interest" description="Disordered" evidence="1">
    <location>
        <begin position="1"/>
        <end position="98"/>
    </location>
</feature>
<dbReference type="Proteomes" id="UP000694520">
    <property type="component" value="Chromosome 9"/>
</dbReference>
<sequence length="173" mass="17912">MQHLCLPQTRLERPQKPQKLKTTVPIVPRAAPAHGCRPAALRAPPRGTPAQRGAPIPEGRGDPRRRKASERAAASAEPKPGAQAAAGSQPAGPAAAMGNRGMEDLIPLVNRLQDAFSAIGQNADLDLPQIAVVGGQSAGKSSVLENFVGRMPSLTTLEPVTLACGAGLSFLPE</sequence>
<dbReference type="GO" id="GO:0003924">
    <property type="term" value="F:GTPase activity"/>
    <property type="evidence" value="ECO:0007669"/>
    <property type="project" value="TreeGrafter"/>
</dbReference>
<evidence type="ECO:0000313" key="4">
    <source>
        <dbReference type="Proteomes" id="UP000694520"/>
    </source>
</evidence>
<dbReference type="GO" id="GO:0016185">
    <property type="term" value="P:synaptic vesicle budding from presynaptic endocytic zone membrane"/>
    <property type="evidence" value="ECO:0007669"/>
    <property type="project" value="TreeGrafter"/>
</dbReference>
<evidence type="ECO:0000256" key="1">
    <source>
        <dbReference type="SAM" id="MobiDB-lite"/>
    </source>
</evidence>
<dbReference type="GO" id="GO:0098793">
    <property type="term" value="C:presynapse"/>
    <property type="evidence" value="ECO:0007669"/>
    <property type="project" value="GOC"/>
</dbReference>
<keyword evidence="4" id="KW-1185">Reference proteome</keyword>
<accession>A0A8B9X0T6</accession>
<name>A0A8B9X0T6_BOSMU</name>
<proteinExistence type="predicted"/>
<dbReference type="GO" id="GO:0005737">
    <property type="term" value="C:cytoplasm"/>
    <property type="evidence" value="ECO:0007669"/>
    <property type="project" value="TreeGrafter"/>
</dbReference>
<dbReference type="GeneTree" id="ENSGT00940000155214"/>
<protein>
    <submittedName>
        <fullName evidence="3">Dynamin 1</fullName>
    </submittedName>
</protein>
<dbReference type="Ensembl" id="ENSBGRT00000017813.1">
    <property type="protein sequence ID" value="ENSBGRP00000015448.1"/>
    <property type="gene ID" value="ENSBGRG00000009415.1"/>
</dbReference>
<dbReference type="GO" id="GO:0005874">
    <property type="term" value="C:microtubule"/>
    <property type="evidence" value="ECO:0007669"/>
    <property type="project" value="TreeGrafter"/>
</dbReference>
<dbReference type="GO" id="GO:0005886">
    <property type="term" value="C:plasma membrane"/>
    <property type="evidence" value="ECO:0007669"/>
    <property type="project" value="TreeGrafter"/>
</dbReference>
<evidence type="ECO:0000313" key="3">
    <source>
        <dbReference type="Ensembl" id="ENSBGRP00000015448.1"/>
    </source>
</evidence>
<dbReference type="Gene3D" id="3.40.50.300">
    <property type="entry name" value="P-loop containing nucleotide triphosphate hydrolases"/>
    <property type="match status" value="1"/>
</dbReference>
<reference evidence="3" key="2">
    <citation type="submission" date="2025-08" db="UniProtKB">
        <authorList>
            <consortium name="Ensembl"/>
        </authorList>
    </citation>
    <scope>IDENTIFICATION</scope>
</reference>
<dbReference type="GO" id="GO:0031623">
    <property type="term" value="P:receptor internalization"/>
    <property type="evidence" value="ECO:0007669"/>
    <property type="project" value="TreeGrafter"/>
</dbReference>
<reference evidence="3" key="1">
    <citation type="submission" date="2019-05" db="EMBL/GenBank/DDBJ databases">
        <authorList>
            <person name="Zhang S."/>
            <person name="Liu J."/>
        </authorList>
    </citation>
    <scope>NUCLEOTIDE SEQUENCE [LARGE SCALE GENOMIC DNA]</scope>
</reference>
<dbReference type="AlphaFoldDB" id="A0A8B9X0T6"/>
<dbReference type="SUPFAM" id="SSF52540">
    <property type="entry name" value="P-loop containing nucleoside triphosphate hydrolases"/>
    <property type="match status" value="1"/>
</dbReference>
<organism evidence="3 4">
    <name type="scientific">Bos mutus grunniens</name>
    <name type="common">Wild yak</name>
    <name type="synonym">Bos grunniens</name>
    <dbReference type="NCBI Taxonomy" id="30521"/>
    <lineage>
        <taxon>Eukaryota</taxon>
        <taxon>Metazoa</taxon>
        <taxon>Chordata</taxon>
        <taxon>Craniata</taxon>
        <taxon>Vertebrata</taxon>
        <taxon>Euteleostomi</taxon>
        <taxon>Mammalia</taxon>
        <taxon>Eutheria</taxon>
        <taxon>Laurasiatheria</taxon>
        <taxon>Artiodactyla</taxon>
        <taxon>Ruminantia</taxon>
        <taxon>Pecora</taxon>
        <taxon>Bovidae</taxon>
        <taxon>Bovinae</taxon>
        <taxon>Bos</taxon>
    </lineage>
</organism>
<dbReference type="InterPro" id="IPR027417">
    <property type="entry name" value="P-loop_NTPase"/>
</dbReference>
<gene>
    <name evidence="3" type="primary">DNM1</name>
</gene>
<evidence type="ECO:0000259" key="2">
    <source>
        <dbReference type="Pfam" id="PF00350"/>
    </source>
</evidence>
<dbReference type="GO" id="GO:0008017">
    <property type="term" value="F:microtubule binding"/>
    <property type="evidence" value="ECO:0007669"/>
    <property type="project" value="TreeGrafter"/>
</dbReference>
<dbReference type="InterPro" id="IPR045063">
    <property type="entry name" value="Dynamin_N"/>
</dbReference>
<feature type="compositionally biased region" description="Low complexity" evidence="1">
    <location>
        <begin position="71"/>
        <end position="96"/>
    </location>
</feature>
<dbReference type="Pfam" id="PF00350">
    <property type="entry name" value="Dynamin_N"/>
    <property type="match status" value="1"/>
</dbReference>
<dbReference type="InterPro" id="IPR022812">
    <property type="entry name" value="Dynamin"/>
</dbReference>
<dbReference type="PANTHER" id="PTHR11566">
    <property type="entry name" value="DYNAMIN"/>
    <property type="match status" value="1"/>
</dbReference>
<feature type="domain" description="Dynamin N-terminal" evidence="2">
    <location>
        <begin position="130"/>
        <end position="161"/>
    </location>
</feature>